<dbReference type="AlphaFoldDB" id="A0A1F6EGY3"/>
<evidence type="ECO:0000313" key="2">
    <source>
        <dbReference type="Proteomes" id="UP000177306"/>
    </source>
</evidence>
<organism evidence="1 2">
    <name type="scientific">Candidatus Kaiserbacteria bacterium RIFCSPLOWO2_01_FULL_53_17</name>
    <dbReference type="NCBI Taxonomy" id="1798511"/>
    <lineage>
        <taxon>Bacteria</taxon>
        <taxon>Candidatus Kaiseribacteriota</taxon>
    </lineage>
</organism>
<gene>
    <name evidence="1" type="ORF">A3A38_03260</name>
</gene>
<reference evidence="1 2" key="1">
    <citation type="journal article" date="2016" name="Nat. Commun.">
        <title>Thousands of microbial genomes shed light on interconnected biogeochemical processes in an aquifer system.</title>
        <authorList>
            <person name="Anantharaman K."/>
            <person name="Brown C.T."/>
            <person name="Hug L.A."/>
            <person name="Sharon I."/>
            <person name="Castelle C.J."/>
            <person name="Probst A.J."/>
            <person name="Thomas B.C."/>
            <person name="Singh A."/>
            <person name="Wilkins M.J."/>
            <person name="Karaoz U."/>
            <person name="Brodie E.L."/>
            <person name="Williams K.H."/>
            <person name="Hubbard S.S."/>
            <person name="Banfield J.F."/>
        </authorList>
    </citation>
    <scope>NUCLEOTIDE SEQUENCE [LARGE SCALE GENOMIC DNA]</scope>
</reference>
<protein>
    <submittedName>
        <fullName evidence="1">Uncharacterized protein</fullName>
    </submittedName>
</protein>
<evidence type="ECO:0000313" key="1">
    <source>
        <dbReference type="EMBL" id="OGG72904.1"/>
    </source>
</evidence>
<accession>A0A1F6EGY3</accession>
<dbReference type="EMBL" id="MFLY01000024">
    <property type="protein sequence ID" value="OGG72904.1"/>
    <property type="molecule type" value="Genomic_DNA"/>
</dbReference>
<name>A0A1F6EGY3_9BACT</name>
<proteinExistence type="predicted"/>
<sequence>MAKYVVAFVIVIAAVGAAVYGWDYLKKEPVAGNVEEQTARTLREAAPAVGARAACEAGCRNQYGGSGSAGFDACMRGCGAGGVLREAACPSPGPACPSPQSPVCHDGKWYCRLYSNDGAAAGARVFPETNIEWNYPTDVQLKEAACGEPALACESPSIPSCHNGKWICGPATGVR</sequence>
<comment type="caution">
    <text evidence="1">The sequence shown here is derived from an EMBL/GenBank/DDBJ whole genome shotgun (WGS) entry which is preliminary data.</text>
</comment>
<dbReference type="Proteomes" id="UP000177306">
    <property type="component" value="Unassembled WGS sequence"/>
</dbReference>